<evidence type="ECO:0000313" key="2">
    <source>
        <dbReference type="Proteomes" id="UP000789920"/>
    </source>
</evidence>
<gene>
    <name evidence="1" type="ORF">RPERSI_LOCUS24959</name>
</gene>
<reference evidence="1" key="1">
    <citation type="submission" date="2021-06" db="EMBL/GenBank/DDBJ databases">
        <authorList>
            <person name="Kallberg Y."/>
            <person name="Tangrot J."/>
            <person name="Rosling A."/>
        </authorList>
    </citation>
    <scope>NUCLEOTIDE SEQUENCE</scope>
    <source>
        <strain evidence="1">MA461A</strain>
    </source>
</reference>
<protein>
    <submittedName>
        <fullName evidence="1">5749_t:CDS:1</fullName>
    </submittedName>
</protein>
<comment type="caution">
    <text evidence="1">The sequence shown here is derived from an EMBL/GenBank/DDBJ whole genome shotgun (WGS) entry which is preliminary data.</text>
</comment>
<dbReference type="Proteomes" id="UP000789920">
    <property type="component" value="Unassembled WGS sequence"/>
</dbReference>
<name>A0ACA9S232_9GLOM</name>
<accession>A0ACA9S232</accession>
<organism evidence="1 2">
    <name type="scientific">Racocetra persica</name>
    <dbReference type="NCBI Taxonomy" id="160502"/>
    <lineage>
        <taxon>Eukaryota</taxon>
        <taxon>Fungi</taxon>
        <taxon>Fungi incertae sedis</taxon>
        <taxon>Mucoromycota</taxon>
        <taxon>Glomeromycotina</taxon>
        <taxon>Glomeromycetes</taxon>
        <taxon>Diversisporales</taxon>
        <taxon>Gigasporaceae</taxon>
        <taxon>Racocetra</taxon>
    </lineage>
</organism>
<keyword evidence="2" id="KW-1185">Reference proteome</keyword>
<feature type="non-terminal residue" evidence="1">
    <location>
        <position position="1"/>
    </location>
</feature>
<dbReference type="EMBL" id="CAJVQC010081289">
    <property type="protein sequence ID" value="CAG8818656.1"/>
    <property type="molecule type" value="Genomic_DNA"/>
</dbReference>
<feature type="non-terminal residue" evidence="1">
    <location>
        <position position="47"/>
    </location>
</feature>
<evidence type="ECO:0000313" key="1">
    <source>
        <dbReference type="EMBL" id="CAG8818656.1"/>
    </source>
</evidence>
<proteinExistence type="predicted"/>
<sequence>CTLKTTLWPTSCVVKGRRVEGAKWGTKDEVFLQASERDKLINKHDKS</sequence>